<dbReference type="SMART" id="SM00900">
    <property type="entry name" value="FMN_bind"/>
    <property type="match status" value="1"/>
</dbReference>
<feature type="compositionally biased region" description="Acidic residues" evidence="1">
    <location>
        <begin position="36"/>
        <end position="69"/>
    </location>
</feature>
<feature type="chain" id="PRO_5041993226" evidence="2">
    <location>
        <begin position="25"/>
        <end position="169"/>
    </location>
</feature>
<proteinExistence type="predicted"/>
<dbReference type="Proteomes" id="UP001183643">
    <property type="component" value="Unassembled WGS sequence"/>
</dbReference>
<feature type="region of interest" description="Disordered" evidence="1">
    <location>
        <begin position="32"/>
        <end position="87"/>
    </location>
</feature>
<dbReference type="GO" id="GO:0010181">
    <property type="term" value="F:FMN binding"/>
    <property type="evidence" value="ECO:0007669"/>
    <property type="project" value="InterPro"/>
</dbReference>
<sequence length="169" mass="16618">MRRSTAAVLGTLAGVGMIFGVRMAAPTQIVAVAETPAEDAPADDAGGDDAGNQEEEAPPAGGGEEEDAAEGGGGGGGLTDGDFQGAAAKNPYGTIQVTITVEDGKITAADATYPTAGNSATINPPAIEKLNESAVNAESADDVDAVSGATFTTDSYKESLQAALDEAQG</sequence>
<organism evidence="4 5">
    <name type="scientific">Catenuloplanes atrovinosus</name>
    <dbReference type="NCBI Taxonomy" id="137266"/>
    <lineage>
        <taxon>Bacteria</taxon>
        <taxon>Bacillati</taxon>
        <taxon>Actinomycetota</taxon>
        <taxon>Actinomycetes</taxon>
        <taxon>Micromonosporales</taxon>
        <taxon>Micromonosporaceae</taxon>
        <taxon>Catenuloplanes</taxon>
    </lineage>
</organism>
<feature type="signal peptide" evidence="2">
    <location>
        <begin position="1"/>
        <end position="24"/>
    </location>
</feature>
<gene>
    <name evidence="4" type="ORF">J2S41_003530</name>
</gene>
<evidence type="ECO:0000259" key="3">
    <source>
        <dbReference type="SMART" id="SM00900"/>
    </source>
</evidence>
<name>A0AAE3YQF1_9ACTN</name>
<evidence type="ECO:0000313" key="4">
    <source>
        <dbReference type="EMBL" id="MDR7276752.1"/>
    </source>
</evidence>
<dbReference type="Pfam" id="PF04205">
    <property type="entry name" value="FMN_bind"/>
    <property type="match status" value="1"/>
</dbReference>
<feature type="compositionally biased region" description="Gly residues" evidence="1">
    <location>
        <begin position="70"/>
        <end position="79"/>
    </location>
</feature>
<dbReference type="InterPro" id="IPR007329">
    <property type="entry name" value="FMN-bd"/>
</dbReference>
<evidence type="ECO:0000256" key="1">
    <source>
        <dbReference type="SAM" id="MobiDB-lite"/>
    </source>
</evidence>
<keyword evidence="2" id="KW-0732">Signal</keyword>
<dbReference type="Gene3D" id="3.90.1010.20">
    <property type="match status" value="1"/>
</dbReference>
<feature type="domain" description="FMN-binding" evidence="3">
    <location>
        <begin position="88"/>
        <end position="167"/>
    </location>
</feature>
<evidence type="ECO:0000313" key="5">
    <source>
        <dbReference type="Proteomes" id="UP001183643"/>
    </source>
</evidence>
<comment type="caution">
    <text evidence="4">The sequence shown here is derived from an EMBL/GenBank/DDBJ whole genome shotgun (WGS) entry which is preliminary data.</text>
</comment>
<dbReference type="EMBL" id="JAVDYB010000001">
    <property type="protein sequence ID" value="MDR7276752.1"/>
    <property type="molecule type" value="Genomic_DNA"/>
</dbReference>
<dbReference type="AlphaFoldDB" id="A0AAE3YQF1"/>
<evidence type="ECO:0000256" key="2">
    <source>
        <dbReference type="SAM" id="SignalP"/>
    </source>
</evidence>
<dbReference type="RefSeq" id="WP_310368968.1">
    <property type="nucleotide sequence ID" value="NZ_JAVDYB010000001.1"/>
</dbReference>
<accession>A0AAE3YQF1</accession>
<protein>
    <submittedName>
        <fullName evidence="4">Uncharacterized protein with FMN-binding domain</fullName>
    </submittedName>
</protein>
<reference evidence="4" key="1">
    <citation type="submission" date="2023-07" db="EMBL/GenBank/DDBJ databases">
        <title>Sequencing the genomes of 1000 actinobacteria strains.</title>
        <authorList>
            <person name="Klenk H.-P."/>
        </authorList>
    </citation>
    <scope>NUCLEOTIDE SEQUENCE</scope>
    <source>
        <strain evidence="4">DSM 44707</strain>
    </source>
</reference>
<dbReference type="GO" id="GO:0016020">
    <property type="term" value="C:membrane"/>
    <property type="evidence" value="ECO:0007669"/>
    <property type="project" value="InterPro"/>
</dbReference>
<keyword evidence="5" id="KW-1185">Reference proteome</keyword>